<keyword evidence="7" id="KW-1185">Reference proteome</keyword>
<reference evidence="2" key="1">
    <citation type="submission" date="2014-01" db="EMBL/GenBank/DDBJ databases">
        <authorList>
            <person name="Nelson M."/>
        </authorList>
    </citation>
    <scope>NUCLEOTIDE SEQUENCE</scope>
</reference>
<dbReference type="EMBL" id="HG934468">
    <property type="protein sequence ID" value="CDN31806.1"/>
    <property type="molecule type" value="Genomic_DNA"/>
</dbReference>
<dbReference type="AlphaFoldDB" id="A0A060R9S2"/>
<evidence type="ECO:0008006" key="8">
    <source>
        <dbReference type="Google" id="ProtNLM"/>
    </source>
</evidence>
<dbReference type="KEGG" id="rbc:BN938_2263"/>
<dbReference type="eggNOG" id="COG3547">
    <property type="taxonomic scope" value="Bacteria"/>
</dbReference>
<sequence length="74" mass="8684">MKRKYESLVGRRGKKRALVAIGHKIIVAAYFILLNKQPYREPELHDHNPRKQKKQIRNYLNRLSALGVDVSVFL</sequence>
<accession>A0A060R9S2</accession>
<dbReference type="STRING" id="1433126.BN938_0448"/>
<dbReference type="EMBL" id="HG934468">
    <property type="protein sequence ID" value="CDN32335.1"/>
    <property type="molecule type" value="Genomic_DNA"/>
</dbReference>
<dbReference type="KEGG" id="rbc:BN938_0448"/>
<evidence type="ECO:0000313" key="2">
    <source>
        <dbReference type="EMBL" id="CDN30553.1"/>
    </source>
</evidence>
<dbReference type="EMBL" id="HG934468">
    <property type="protein sequence ID" value="CDN30800.1"/>
    <property type="molecule type" value="Genomic_DNA"/>
</dbReference>
<keyword evidence="1" id="KW-1133">Transmembrane helix</keyword>
<keyword evidence="1" id="KW-0812">Transmembrane</keyword>
<dbReference type="KEGG" id="rbc:BN938_1726"/>
<reference evidence="2 7" key="2">
    <citation type="journal article" date="2015" name="Genome Announc.">
        <title>Complete Genome Sequence of the Novel Leech Symbiont Mucinivorans hirudinis M3T.</title>
        <authorList>
            <person name="Nelson M.C."/>
            <person name="Bomar L."/>
            <person name="Graf J."/>
        </authorList>
    </citation>
    <scope>NUCLEOTIDE SEQUENCE [LARGE SCALE GENOMIC DNA]</scope>
    <source>
        <strain evidence="7">M3</strain>
    </source>
</reference>
<keyword evidence="1" id="KW-0472">Membrane</keyword>
<organism evidence="2 7">
    <name type="scientific">Mucinivorans hirudinis</name>
    <dbReference type="NCBI Taxonomy" id="1433126"/>
    <lineage>
        <taxon>Bacteria</taxon>
        <taxon>Pseudomonadati</taxon>
        <taxon>Bacteroidota</taxon>
        <taxon>Bacteroidia</taxon>
        <taxon>Bacteroidales</taxon>
        <taxon>Rikenellaceae</taxon>
        <taxon>Mucinivorans</taxon>
    </lineage>
</organism>
<dbReference type="EMBL" id="HG934468">
    <property type="protein sequence ID" value="CDN30553.1"/>
    <property type="molecule type" value="Genomic_DNA"/>
</dbReference>
<dbReference type="Proteomes" id="UP000027616">
    <property type="component" value="Chromosome I"/>
</dbReference>
<dbReference type="HOGENOM" id="CLU_2683851_0_0_10"/>
<protein>
    <recommendedName>
        <fullName evidence="8">Mobile element protein</fullName>
    </recommendedName>
</protein>
<name>A0A060R9S2_9BACT</name>
<dbReference type="KEGG" id="rbc:BN938_0695"/>
<proteinExistence type="predicted"/>
<dbReference type="EMBL" id="HG934468">
    <property type="protein sequence ID" value="CDN30745.1"/>
    <property type="molecule type" value="Genomic_DNA"/>
</dbReference>
<evidence type="ECO:0000313" key="3">
    <source>
        <dbReference type="EMBL" id="CDN30745.1"/>
    </source>
</evidence>
<evidence type="ECO:0000313" key="4">
    <source>
        <dbReference type="EMBL" id="CDN30800.1"/>
    </source>
</evidence>
<evidence type="ECO:0000313" key="5">
    <source>
        <dbReference type="EMBL" id="CDN31806.1"/>
    </source>
</evidence>
<evidence type="ECO:0000256" key="1">
    <source>
        <dbReference type="SAM" id="Phobius"/>
    </source>
</evidence>
<gene>
    <name evidence="2" type="ORF">BN938_0448</name>
    <name evidence="3" type="ORF">BN938_0640</name>
    <name evidence="4" type="ORF">BN938_0695</name>
    <name evidence="5" type="ORF">BN938_1726</name>
    <name evidence="6" type="ORF">BN938_2263</name>
</gene>
<dbReference type="KEGG" id="rbc:BN938_0640"/>
<feature type="transmembrane region" description="Helical" evidence="1">
    <location>
        <begin position="16"/>
        <end position="34"/>
    </location>
</feature>
<evidence type="ECO:0000313" key="7">
    <source>
        <dbReference type="Proteomes" id="UP000027616"/>
    </source>
</evidence>
<evidence type="ECO:0000313" key="6">
    <source>
        <dbReference type="EMBL" id="CDN32335.1"/>
    </source>
</evidence>